<dbReference type="PROSITE" id="PS51462">
    <property type="entry name" value="NUDIX"/>
    <property type="match status" value="1"/>
</dbReference>
<dbReference type="AlphaFoldDB" id="A0A3N1KR31"/>
<dbReference type="OrthoDB" id="954553at2"/>
<dbReference type="InterPro" id="IPR000086">
    <property type="entry name" value="NUDIX_hydrolase_dom"/>
</dbReference>
<evidence type="ECO:0000313" key="5">
    <source>
        <dbReference type="EMBL" id="ROP84283.1"/>
    </source>
</evidence>
<dbReference type="PROSITE" id="PS00893">
    <property type="entry name" value="NUDIX_BOX"/>
    <property type="match status" value="1"/>
</dbReference>
<dbReference type="InterPro" id="IPR020476">
    <property type="entry name" value="Nudix_hydrolase"/>
</dbReference>
<dbReference type="InterPro" id="IPR020084">
    <property type="entry name" value="NUDIX_hydrolase_CS"/>
</dbReference>
<dbReference type="InterPro" id="IPR015797">
    <property type="entry name" value="NUDIX_hydrolase-like_dom_sf"/>
</dbReference>
<reference evidence="5 6" key="1">
    <citation type="submission" date="2018-11" db="EMBL/GenBank/DDBJ databases">
        <title>Genomic Encyclopedia of Type Strains, Phase IV (KMG-IV): sequencing the most valuable type-strain genomes for metagenomic binning, comparative biology and taxonomic classification.</title>
        <authorList>
            <person name="Goeker M."/>
        </authorList>
    </citation>
    <scope>NUCLEOTIDE SEQUENCE [LARGE SCALE GENOMIC DNA]</scope>
    <source>
        <strain evidence="5 6">DSM 5900</strain>
    </source>
</reference>
<gene>
    <name evidence="5" type="ORF">EDC65_3633</name>
</gene>
<evidence type="ECO:0000259" key="4">
    <source>
        <dbReference type="PROSITE" id="PS51462"/>
    </source>
</evidence>
<dbReference type="Gene3D" id="3.90.79.10">
    <property type="entry name" value="Nucleoside Triphosphate Pyrophosphohydrolase"/>
    <property type="match status" value="1"/>
</dbReference>
<evidence type="ECO:0000256" key="1">
    <source>
        <dbReference type="ARBA" id="ARBA00001946"/>
    </source>
</evidence>
<evidence type="ECO:0000313" key="6">
    <source>
        <dbReference type="Proteomes" id="UP000278222"/>
    </source>
</evidence>
<proteinExistence type="inferred from homology"/>
<dbReference type="Pfam" id="PF00293">
    <property type="entry name" value="NUDIX"/>
    <property type="match status" value="1"/>
</dbReference>
<keyword evidence="6" id="KW-1185">Reference proteome</keyword>
<dbReference type="EMBL" id="RJKX01000015">
    <property type="protein sequence ID" value="ROP84283.1"/>
    <property type="molecule type" value="Genomic_DNA"/>
</dbReference>
<dbReference type="PANTHER" id="PTHR43736">
    <property type="entry name" value="ADP-RIBOSE PYROPHOSPHATASE"/>
    <property type="match status" value="1"/>
</dbReference>
<dbReference type="RefSeq" id="WP_123692092.1">
    <property type="nucleotide sequence ID" value="NZ_AP019700.1"/>
</dbReference>
<feature type="domain" description="Nudix hydrolase" evidence="4">
    <location>
        <begin position="1"/>
        <end position="130"/>
    </location>
</feature>
<sequence>MRHYACAILVADGRVLLGLRSPHRRAYAGKWDVIGGLVENGESMDEALRRELAEELGIVPVAWESLCTVADTGPQARGEATYHMHVVRSWSGGEPRLANDEHTALEWHAIEDACALADLALDAYRSMFRMMAARSV</sequence>
<comment type="cofactor">
    <cofactor evidence="1">
        <name>Mg(2+)</name>
        <dbReference type="ChEBI" id="CHEBI:18420"/>
    </cofactor>
</comment>
<dbReference type="PANTHER" id="PTHR43736:SF1">
    <property type="entry name" value="DIHYDRONEOPTERIN TRIPHOSPHATE DIPHOSPHATASE"/>
    <property type="match status" value="1"/>
</dbReference>
<evidence type="ECO:0000256" key="2">
    <source>
        <dbReference type="ARBA" id="ARBA00022801"/>
    </source>
</evidence>
<dbReference type="SUPFAM" id="SSF55811">
    <property type="entry name" value="Nudix"/>
    <property type="match status" value="1"/>
</dbReference>
<dbReference type="Proteomes" id="UP000278222">
    <property type="component" value="Unassembled WGS sequence"/>
</dbReference>
<accession>A0A3N1KR31</accession>
<name>A0A3N1KR31_9PROT</name>
<comment type="caution">
    <text evidence="5">The sequence shown here is derived from an EMBL/GenBank/DDBJ whole genome shotgun (WGS) entry which is preliminary data.</text>
</comment>
<evidence type="ECO:0000256" key="3">
    <source>
        <dbReference type="RuleBase" id="RU003476"/>
    </source>
</evidence>
<protein>
    <submittedName>
        <fullName evidence="5">ADP-ribose pyrophosphatase YjhB (NUDIX family)</fullName>
    </submittedName>
</protein>
<organism evidence="5 6">
    <name type="scientific">Stella humosa</name>
    <dbReference type="NCBI Taxonomy" id="94"/>
    <lineage>
        <taxon>Bacteria</taxon>
        <taxon>Pseudomonadati</taxon>
        <taxon>Pseudomonadota</taxon>
        <taxon>Alphaproteobacteria</taxon>
        <taxon>Rhodospirillales</taxon>
        <taxon>Stellaceae</taxon>
        <taxon>Stella</taxon>
    </lineage>
</organism>
<dbReference type="GO" id="GO:0016787">
    <property type="term" value="F:hydrolase activity"/>
    <property type="evidence" value="ECO:0007669"/>
    <property type="project" value="UniProtKB-KW"/>
</dbReference>
<dbReference type="PRINTS" id="PR00502">
    <property type="entry name" value="NUDIXFAMILY"/>
</dbReference>
<keyword evidence="2 3" id="KW-0378">Hydrolase</keyword>
<comment type="similarity">
    <text evidence="3">Belongs to the Nudix hydrolase family.</text>
</comment>